<evidence type="ECO:0000313" key="2">
    <source>
        <dbReference type="Proteomes" id="UP001497480"/>
    </source>
</evidence>
<gene>
    <name evidence="1" type="ORF">LLUT_LOCUS10432</name>
</gene>
<comment type="caution">
    <text evidence="1">The sequence shown here is derived from an EMBL/GenBank/DDBJ whole genome shotgun (WGS) entry which is preliminary data.</text>
</comment>
<evidence type="ECO:0000313" key="1">
    <source>
        <dbReference type="EMBL" id="CAL0309372.1"/>
    </source>
</evidence>
<organism evidence="1 2">
    <name type="scientific">Lupinus luteus</name>
    <name type="common">European yellow lupine</name>
    <dbReference type="NCBI Taxonomy" id="3873"/>
    <lineage>
        <taxon>Eukaryota</taxon>
        <taxon>Viridiplantae</taxon>
        <taxon>Streptophyta</taxon>
        <taxon>Embryophyta</taxon>
        <taxon>Tracheophyta</taxon>
        <taxon>Spermatophyta</taxon>
        <taxon>Magnoliopsida</taxon>
        <taxon>eudicotyledons</taxon>
        <taxon>Gunneridae</taxon>
        <taxon>Pentapetalae</taxon>
        <taxon>rosids</taxon>
        <taxon>fabids</taxon>
        <taxon>Fabales</taxon>
        <taxon>Fabaceae</taxon>
        <taxon>Papilionoideae</taxon>
        <taxon>50 kb inversion clade</taxon>
        <taxon>genistoids sensu lato</taxon>
        <taxon>core genistoids</taxon>
        <taxon>Genisteae</taxon>
        <taxon>Lupinus</taxon>
    </lineage>
</organism>
<proteinExistence type="predicted"/>
<name>A0AAV1WKD2_LUPLU</name>
<evidence type="ECO:0008006" key="3">
    <source>
        <dbReference type="Google" id="ProtNLM"/>
    </source>
</evidence>
<dbReference type="Proteomes" id="UP001497480">
    <property type="component" value="Unassembled WGS sequence"/>
</dbReference>
<protein>
    <recommendedName>
        <fullName evidence="3">Secreted protein</fullName>
    </recommendedName>
</protein>
<dbReference type="EMBL" id="CAXHTB010000007">
    <property type="protein sequence ID" value="CAL0309372.1"/>
    <property type="molecule type" value="Genomic_DNA"/>
</dbReference>
<accession>A0AAV1WKD2</accession>
<sequence length="117" mass="12726">MTSILPLIFFSPVNIVIALFGVATLSNNLLALAAPITPPDITKRGQPYLPLDTISTDCCLPSSTNIIDFKIPSSSQNLRNDKVNKKKVESLGAVEFITWNLSTKPVVFVLNTVVVVR</sequence>
<keyword evidence="2" id="KW-1185">Reference proteome</keyword>
<dbReference type="AlphaFoldDB" id="A0AAV1WKD2"/>
<reference evidence="1 2" key="1">
    <citation type="submission" date="2024-03" db="EMBL/GenBank/DDBJ databases">
        <authorList>
            <person name="Martinez-Hernandez J."/>
        </authorList>
    </citation>
    <scope>NUCLEOTIDE SEQUENCE [LARGE SCALE GENOMIC DNA]</scope>
</reference>